<evidence type="ECO:0000256" key="14">
    <source>
        <dbReference type="SAM" id="Phobius"/>
    </source>
</evidence>
<feature type="domain" description="Ig-like" evidence="15">
    <location>
        <begin position="554"/>
        <end position="637"/>
    </location>
</feature>
<dbReference type="FunFam" id="2.60.40.10:FF:000005">
    <property type="entry name" value="Neuronal cell adhesion molecule"/>
    <property type="match status" value="1"/>
</dbReference>
<feature type="domain" description="Ig-like" evidence="15">
    <location>
        <begin position="462"/>
        <end position="548"/>
    </location>
</feature>
<dbReference type="Pfam" id="PF00041">
    <property type="entry name" value="fn3"/>
    <property type="match status" value="2"/>
</dbReference>
<dbReference type="FunFam" id="2.60.40.10:FF:000057">
    <property type="entry name" value="neural cell adhesion molecule L1"/>
    <property type="match status" value="1"/>
</dbReference>
<evidence type="ECO:0000256" key="5">
    <source>
        <dbReference type="ARBA" id="ARBA00022729"/>
    </source>
</evidence>
<feature type="region of interest" description="Disordered" evidence="13">
    <location>
        <begin position="821"/>
        <end position="844"/>
    </location>
</feature>
<dbReference type="GO" id="GO:0030424">
    <property type="term" value="C:axon"/>
    <property type="evidence" value="ECO:0007669"/>
    <property type="project" value="TreeGrafter"/>
</dbReference>
<keyword evidence="10" id="KW-1015">Disulfide bond</keyword>
<protein>
    <submittedName>
        <fullName evidence="17">Neural cell adhesion molecule L1-like protein</fullName>
    </submittedName>
</protein>
<feature type="region of interest" description="Disordered" evidence="13">
    <location>
        <begin position="888"/>
        <end position="970"/>
    </location>
</feature>
<feature type="transmembrane region" description="Helical" evidence="14">
    <location>
        <begin position="1227"/>
        <end position="1248"/>
    </location>
</feature>
<dbReference type="GO" id="GO:0098632">
    <property type="term" value="F:cell-cell adhesion mediator activity"/>
    <property type="evidence" value="ECO:0007669"/>
    <property type="project" value="TreeGrafter"/>
</dbReference>
<dbReference type="GO" id="GO:0007411">
    <property type="term" value="P:axon guidance"/>
    <property type="evidence" value="ECO:0007669"/>
    <property type="project" value="TreeGrafter"/>
</dbReference>
<dbReference type="InterPro" id="IPR036116">
    <property type="entry name" value="FN3_sf"/>
</dbReference>
<dbReference type="FunFam" id="2.60.40.10:FF:000742">
    <property type="entry name" value="neural cell adhesion molecule L1-like protein isoform X2"/>
    <property type="match status" value="1"/>
</dbReference>
<dbReference type="CDD" id="cd04978">
    <property type="entry name" value="Ig4_L1-NrCAM_like"/>
    <property type="match status" value="1"/>
</dbReference>
<feature type="compositionally biased region" description="Gly residues" evidence="13">
    <location>
        <begin position="928"/>
        <end position="937"/>
    </location>
</feature>
<dbReference type="InterPro" id="IPR013098">
    <property type="entry name" value="Ig_I-set"/>
</dbReference>
<dbReference type="InterPro" id="IPR026966">
    <property type="entry name" value="Neurofascin/L1/NrCAM_C"/>
</dbReference>
<feature type="non-terminal residue" evidence="17">
    <location>
        <position position="1"/>
    </location>
</feature>
<dbReference type="CDD" id="cd00063">
    <property type="entry name" value="FN3"/>
    <property type="match status" value="3"/>
</dbReference>
<evidence type="ECO:0000256" key="9">
    <source>
        <dbReference type="ARBA" id="ARBA00023136"/>
    </source>
</evidence>
<dbReference type="SUPFAM" id="SSF48726">
    <property type="entry name" value="Immunoglobulin"/>
    <property type="match status" value="6"/>
</dbReference>
<feature type="compositionally biased region" description="Low complexity" evidence="13">
    <location>
        <begin position="1387"/>
        <end position="1402"/>
    </location>
</feature>
<feature type="domain" description="Ig-like" evidence="15">
    <location>
        <begin position="642"/>
        <end position="734"/>
    </location>
</feature>
<keyword evidence="3" id="KW-1003">Cell membrane</keyword>
<comment type="caution">
    <text evidence="17">The sequence shown here is derived from an EMBL/GenBank/DDBJ whole genome shotgun (WGS) entry which is preliminary data.</text>
</comment>
<feature type="domain" description="Ig-like" evidence="15">
    <location>
        <begin position="262"/>
        <end position="346"/>
    </location>
</feature>
<dbReference type="EMBL" id="JAGFMF010011663">
    <property type="protein sequence ID" value="KAG8516838.1"/>
    <property type="molecule type" value="Genomic_DNA"/>
</dbReference>
<evidence type="ECO:0000256" key="7">
    <source>
        <dbReference type="ARBA" id="ARBA00022889"/>
    </source>
</evidence>
<dbReference type="SUPFAM" id="SSF49265">
    <property type="entry name" value="Fibronectin type III"/>
    <property type="match status" value="2"/>
</dbReference>
<feature type="compositionally biased region" description="Low complexity" evidence="13">
    <location>
        <begin position="888"/>
        <end position="919"/>
    </location>
</feature>
<dbReference type="PROSITE" id="PS50853">
    <property type="entry name" value="FN3"/>
    <property type="match status" value="3"/>
</dbReference>
<dbReference type="SMART" id="SM00408">
    <property type="entry name" value="IGc2"/>
    <property type="match status" value="5"/>
</dbReference>
<dbReference type="OrthoDB" id="6244967at2759"/>
<reference evidence="17" key="1">
    <citation type="journal article" date="2021" name="Evol. Appl.">
        <title>The genome of the Pyrenean desman and the effects of bottlenecks and inbreeding on the genomic landscape of an endangered species.</title>
        <authorList>
            <person name="Escoda L."/>
            <person name="Castresana J."/>
        </authorList>
    </citation>
    <scope>NUCLEOTIDE SEQUENCE</scope>
    <source>
        <strain evidence="17">IBE-C5619</strain>
    </source>
</reference>
<feature type="region of interest" description="Disordered" evidence="13">
    <location>
        <begin position="1383"/>
        <end position="1402"/>
    </location>
</feature>
<evidence type="ECO:0000256" key="10">
    <source>
        <dbReference type="ARBA" id="ARBA00023157"/>
    </source>
</evidence>
<dbReference type="InterPro" id="IPR036179">
    <property type="entry name" value="Ig-like_dom_sf"/>
</dbReference>
<feature type="compositionally biased region" description="Low complexity" evidence="13">
    <location>
        <begin position="1311"/>
        <end position="1329"/>
    </location>
</feature>
<keyword evidence="6" id="KW-0677">Repeat</keyword>
<dbReference type="PANTHER" id="PTHR44170">
    <property type="entry name" value="PROTEIN SIDEKICK"/>
    <property type="match status" value="1"/>
</dbReference>
<dbReference type="InterPro" id="IPR003598">
    <property type="entry name" value="Ig_sub2"/>
</dbReference>
<evidence type="ECO:0000256" key="2">
    <source>
        <dbReference type="ARBA" id="ARBA00008588"/>
    </source>
</evidence>
<evidence type="ECO:0000256" key="6">
    <source>
        <dbReference type="ARBA" id="ARBA00022737"/>
    </source>
</evidence>
<gene>
    <name evidence="17" type="ORF">J0S82_013392</name>
</gene>
<dbReference type="InterPro" id="IPR013783">
    <property type="entry name" value="Ig-like_fold"/>
</dbReference>
<dbReference type="InterPro" id="IPR003961">
    <property type="entry name" value="FN3_dom"/>
</dbReference>
<keyword evidence="9 14" id="KW-0472">Membrane</keyword>
<dbReference type="PROSITE" id="PS50835">
    <property type="entry name" value="IG_LIKE"/>
    <property type="match status" value="6"/>
</dbReference>
<dbReference type="Pfam" id="PF07679">
    <property type="entry name" value="I-set"/>
    <property type="match status" value="1"/>
</dbReference>
<organism evidence="17 18">
    <name type="scientific">Galemys pyrenaicus</name>
    <name type="common">Iberian desman</name>
    <name type="synonym">Pyrenean desman</name>
    <dbReference type="NCBI Taxonomy" id="202257"/>
    <lineage>
        <taxon>Eukaryota</taxon>
        <taxon>Metazoa</taxon>
        <taxon>Chordata</taxon>
        <taxon>Craniata</taxon>
        <taxon>Vertebrata</taxon>
        <taxon>Euteleostomi</taxon>
        <taxon>Mammalia</taxon>
        <taxon>Eutheria</taxon>
        <taxon>Laurasiatheria</taxon>
        <taxon>Eulipotyphla</taxon>
        <taxon>Talpidae</taxon>
        <taxon>Galemys</taxon>
    </lineage>
</organism>
<feature type="region of interest" description="Disordered" evidence="13">
    <location>
        <begin position="1"/>
        <end position="53"/>
    </location>
</feature>
<dbReference type="Proteomes" id="UP000700334">
    <property type="component" value="Unassembled WGS sequence"/>
</dbReference>
<evidence type="ECO:0000313" key="17">
    <source>
        <dbReference type="EMBL" id="KAG8516838.1"/>
    </source>
</evidence>
<keyword evidence="18" id="KW-1185">Reference proteome</keyword>
<evidence type="ECO:0000259" key="16">
    <source>
        <dbReference type="PROSITE" id="PS50853"/>
    </source>
</evidence>
<evidence type="ECO:0000256" key="13">
    <source>
        <dbReference type="SAM" id="MobiDB-lite"/>
    </source>
</evidence>
<sequence>KRYREVCSRGEGLRAQRGQPPCGARAGVHPRGEGLRAQRGQPPCGARAGVHPRGEGLRAQRGQLPCGARAGVHPRGEGLCVQRGLPAVPGPASISLAVRRHDRRSVPGTWPALGEPLRTRPAVPTITRQSTVQVAFPFDEVFLIECEATGNPAPTFSWTKDGKPFDLSDPRIVASNRSGTFRIPNEGHVAAFQGKYRCFAANRLGVAMSEEIDFVVPTPSGAGRTHVPAGRGQLLLCVQGRPRLTTRRTENAPAAVRARDIPKFPKEKIEPLEVEEGDPVVLPCSPPQGLPPLHIYWMNIALQHVEQDERVHVSRRGDLHFANVGERDSRSDYCCFAAFPRLRTIVQQMPVGLTVRSSNSIKQRKPRLLLPPAESGHESPVTVLKGHTLLLECFAEGLPTPLVEWKKVGDDLPQGRGTKESHGKVLKIESVSHRDRGSYRCSASNALGTATHDFHVVVEEPPRWTRKPQSSVYSQGSSGILLCEAAGEPKPTIRWRINGAPIEKNPFAGDVVSPGEISFTDLQPNHTAVYQCEASNAHGTILANANIDIVDVAPLIQTADEEHYAVVVGRGAMLHCQFFASPKAVKVEAARPLEGSRYVTHENGSLHIPSTSRDDAGAYSCWVENARGKTAVTATLDVHNATQLRVSPRSPRVARSHTLALHCSSSCDAHLRPSLRLSWSKDGAAFEANGTGDSRILIDGATLTVSNVTLQDQGAYSCSALTALDSAVDVTEVTVMDVPDPPVDLRLSDLQNRSVRLAWRAGDDHHSPVSEYIVEFEGNREEPGRWDELARVPGGETSATLPLAPYVRYQFRVLAVNEVGCSEPSRPSDHLETPPAAPDKNPENIRVQASQPKEMLIRWEVRAQAAPGPACRRTGLPAAAERAVSGAPSAVAGSPAGPAEPASLAAAEAHGAERAGAGVQSHLEAAGGVRGVGGGDGHQPHAAGDDFRGLRALRGPGPGSQPAGRRPRAALHPDAAPAVQGVEVVNSSVARVTWSTVPQDRVHGRLRGYQVCSALSWALWAAPAGKPPREAETAWAADTLSSLQVNWWKTRSLLDGRAHPKEVSVLRFPGQRNSGVVPSLEAFSEFHLTVLAFNSKGAGPESEPFVFQTPEGVPEQPTFLKVVKVDKDAATLSWGPPRRRNGNLTGYLLQYQTINGTYDVGELTDVHVTALAQPSWRLSQLNATTKYKFYVRACTARGCGKPVSEEGATLGEGKRGGLHGDLATQGWFVGLMCAVALLTLALLTVCFVRRNRGGKYSVKEKEDLHPDPEVQSAKDETFGDYSRQAADSLGGACAGSAGSRPQGHGGSQATARVAPPGAAGAALPRPRLLSSDSDEKPLKGSLRSLHRDLQAAPSADSLEDFGEGGPGLFGEDGSFIGAYAGAKEKGSVGSTGSSTATFPLRA</sequence>
<feature type="domain" description="Fibronectin type-III" evidence="16">
    <location>
        <begin position="1005"/>
        <end position="1112"/>
    </location>
</feature>
<keyword evidence="11" id="KW-0325">Glycoprotein</keyword>
<proteinExistence type="inferred from homology"/>
<dbReference type="FunFam" id="2.60.40.10:FF:000038">
    <property type="entry name" value="Neuronal cell adhesion molecule"/>
    <property type="match status" value="1"/>
</dbReference>
<feature type="domain" description="Ig-like" evidence="15">
    <location>
        <begin position="124"/>
        <end position="213"/>
    </location>
</feature>
<feature type="compositionally biased region" description="Basic and acidic residues" evidence="13">
    <location>
        <begin position="1"/>
        <end position="14"/>
    </location>
</feature>
<feature type="domain" description="Fibronectin type-III" evidence="16">
    <location>
        <begin position="1116"/>
        <end position="1213"/>
    </location>
</feature>
<accession>A0A8J6AA36</accession>
<dbReference type="Pfam" id="PF13882">
    <property type="entry name" value="Bravo_FIGEY"/>
    <property type="match status" value="2"/>
</dbReference>
<dbReference type="FunFam" id="2.60.40.10:FF:000535">
    <property type="entry name" value="neural cell adhesion molecule L1-like protein isoform X1"/>
    <property type="match status" value="1"/>
</dbReference>
<dbReference type="CDD" id="cd05845">
    <property type="entry name" value="IgI_2_L1-CAM_like"/>
    <property type="match status" value="1"/>
</dbReference>
<evidence type="ECO:0000259" key="15">
    <source>
        <dbReference type="PROSITE" id="PS50835"/>
    </source>
</evidence>
<keyword evidence="5" id="KW-0732">Signal</keyword>
<dbReference type="InterPro" id="IPR007110">
    <property type="entry name" value="Ig-like_dom"/>
</dbReference>
<keyword evidence="7" id="KW-0130">Cell adhesion</keyword>
<dbReference type="SMART" id="SM00409">
    <property type="entry name" value="IG"/>
    <property type="match status" value="6"/>
</dbReference>
<dbReference type="Pfam" id="PF13927">
    <property type="entry name" value="Ig_3"/>
    <property type="match status" value="3"/>
</dbReference>
<evidence type="ECO:0000256" key="11">
    <source>
        <dbReference type="ARBA" id="ARBA00023180"/>
    </source>
</evidence>
<dbReference type="CDD" id="cd00096">
    <property type="entry name" value="Ig"/>
    <property type="match status" value="1"/>
</dbReference>
<name>A0A8J6AA36_GALPY</name>
<evidence type="ECO:0000256" key="3">
    <source>
        <dbReference type="ARBA" id="ARBA00022475"/>
    </source>
</evidence>
<evidence type="ECO:0000313" key="18">
    <source>
        <dbReference type="Proteomes" id="UP000700334"/>
    </source>
</evidence>
<evidence type="ECO:0000256" key="1">
    <source>
        <dbReference type="ARBA" id="ARBA00004251"/>
    </source>
</evidence>
<keyword evidence="8 14" id="KW-1133">Transmembrane helix</keyword>
<evidence type="ECO:0000256" key="8">
    <source>
        <dbReference type="ARBA" id="ARBA00022989"/>
    </source>
</evidence>
<evidence type="ECO:0000256" key="4">
    <source>
        <dbReference type="ARBA" id="ARBA00022692"/>
    </source>
</evidence>
<feature type="domain" description="Ig-like" evidence="15">
    <location>
        <begin position="366"/>
        <end position="457"/>
    </location>
</feature>
<keyword evidence="4 14" id="KW-0812">Transmembrane</keyword>
<feature type="region of interest" description="Disordered" evidence="13">
    <location>
        <begin position="1292"/>
        <end position="1369"/>
    </location>
</feature>
<keyword evidence="12" id="KW-0393">Immunoglobulin domain</keyword>
<dbReference type="SMART" id="SM00060">
    <property type="entry name" value="FN3"/>
    <property type="match status" value="3"/>
</dbReference>
<evidence type="ECO:0000256" key="12">
    <source>
        <dbReference type="ARBA" id="ARBA00023319"/>
    </source>
</evidence>
<comment type="similarity">
    <text evidence="2">Belongs to the immunoglobulin superfamily. L1/neurofascin/NgCAM family.</text>
</comment>
<comment type="subcellular location">
    <subcellularLocation>
        <location evidence="1">Cell membrane</location>
        <topology evidence="1">Single-pass type I membrane protein</topology>
    </subcellularLocation>
</comment>
<dbReference type="InterPro" id="IPR003599">
    <property type="entry name" value="Ig_sub"/>
</dbReference>
<dbReference type="FunFam" id="2.60.40.10:FF:000768">
    <property type="entry name" value="Neural cell adhesion molecule L1-like protein"/>
    <property type="match status" value="1"/>
</dbReference>
<dbReference type="GO" id="GO:0007420">
    <property type="term" value="P:brain development"/>
    <property type="evidence" value="ECO:0007669"/>
    <property type="project" value="TreeGrafter"/>
</dbReference>
<feature type="domain" description="Fibronectin type-III" evidence="16">
    <location>
        <begin position="741"/>
        <end position="836"/>
    </location>
</feature>
<dbReference type="Gene3D" id="2.60.40.10">
    <property type="entry name" value="Immunoglobulins"/>
    <property type="match status" value="9"/>
</dbReference>
<dbReference type="PANTHER" id="PTHR44170:SF45">
    <property type="entry name" value="NEURAL CELL ADHESION MOLECULE L1-LIKE PROTEIN ISOFORM X1"/>
    <property type="match status" value="1"/>
</dbReference>
<dbReference type="GO" id="GO:0005886">
    <property type="term" value="C:plasma membrane"/>
    <property type="evidence" value="ECO:0007669"/>
    <property type="project" value="UniProtKB-SubCell"/>
</dbReference>